<dbReference type="GeneID" id="36550601"/>
<protein>
    <submittedName>
        <fullName evidence="1">Uncharacterized protein</fullName>
    </submittedName>
</protein>
<accession>A0A2I2G2D1</accession>
<reference evidence="1 2" key="1">
    <citation type="submission" date="2016-12" db="EMBL/GenBank/DDBJ databases">
        <title>The genomes of Aspergillus section Nigri reveals drivers in fungal speciation.</title>
        <authorList>
            <consortium name="DOE Joint Genome Institute"/>
            <person name="Vesth T.C."/>
            <person name="Nybo J."/>
            <person name="Theobald S."/>
            <person name="Brandl J."/>
            <person name="Frisvad J.C."/>
            <person name="Nielsen K.F."/>
            <person name="Lyhne E.K."/>
            <person name="Kogle M.E."/>
            <person name="Kuo A."/>
            <person name="Riley R."/>
            <person name="Clum A."/>
            <person name="Nolan M."/>
            <person name="Lipzen A."/>
            <person name="Salamov A."/>
            <person name="Henrissat B."/>
            <person name="Wiebenga A."/>
            <person name="De Vries R.P."/>
            <person name="Grigoriev I.V."/>
            <person name="Mortensen U.H."/>
            <person name="Andersen M.R."/>
            <person name="Baker S.E."/>
        </authorList>
    </citation>
    <scope>NUCLEOTIDE SEQUENCE [LARGE SCALE GENOMIC DNA]</scope>
    <source>
        <strain evidence="1 2">IBT 23096</strain>
    </source>
</reference>
<dbReference type="Proteomes" id="UP000234275">
    <property type="component" value="Unassembled WGS sequence"/>
</dbReference>
<organism evidence="1 2">
    <name type="scientific">Aspergillus steynii IBT 23096</name>
    <dbReference type="NCBI Taxonomy" id="1392250"/>
    <lineage>
        <taxon>Eukaryota</taxon>
        <taxon>Fungi</taxon>
        <taxon>Dikarya</taxon>
        <taxon>Ascomycota</taxon>
        <taxon>Pezizomycotina</taxon>
        <taxon>Eurotiomycetes</taxon>
        <taxon>Eurotiomycetidae</taxon>
        <taxon>Eurotiales</taxon>
        <taxon>Aspergillaceae</taxon>
        <taxon>Aspergillus</taxon>
        <taxon>Aspergillus subgen. Circumdati</taxon>
    </lineage>
</organism>
<evidence type="ECO:0000313" key="1">
    <source>
        <dbReference type="EMBL" id="PLB47040.1"/>
    </source>
</evidence>
<dbReference type="VEuPathDB" id="FungiDB:P170DRAFT_232467"/>
<name>A0A2I2G2D1_9EURO</name>
<comment type="caution">
    <text evidence="1">The sequence shown here is derived from an EMBL/GenBank/DDBJ whole genome shotgun (WGS) entry which is preliminary data.</text>
</comment>
<gene>
    <name evidence="1" type="ORF">P170DRAFT_232467</name>
</gene>
<sequence length="227" mass="24897">MSPWTPSFPIFSRGSSIEHSAAPLSTGLKSHLPDPRDYLMAPIPGVLRKLRLVAFLAFHHCRIGAKSKHTVYLQPKEYGLIHSPRGISPPSPTWLAYEGNPCASSGLSRATRTRETERSMLVSRSSGGDGLAAAPPAPIITLEASSCQESRCQQYSIPSITRCRAGPWRVLCVPRANRDSPCFSFSFSGCFEPGDWAASTGDRLPTSYRRDMCPWPGHLAYTTDDIF</sequence>
<proteinExistence type="predicted"/>
<evidence type="ECO:0000313" key="2">
    <source>
        <dbReference type="Proteomes" id="UP000234275"/>
    </source>
</evidence>
<dbReference type="AlphaFoldDB" id="A0A2I2G2D1"/>
<dbReference type="EMBL" id="MSFO01000006">
    <property type="protein sequence ID" value="PLB47040.1"/>
    <property type="molecule type" value="Genomic_DNA"/>
</dbReference>
<dbReference type="RefSeq" id="XP_024702342.1">
    <property type="nucleotide sequence ID" value="XM_024842902.1"/>
</dbReference>
<keyword evidence="2" id="KW-1185">Reference proteome</keyword>